<organism evidence="1 2">
    <name type="scientific">Dactylosporangium fulvum</name>
    <dbReference type="NCBI Taxonomy" id="53359"/>
    <lineage>
        <taxon>Bacteria</taxon>
        <taxon>Bacillati</taxon>
        <taxon>Actinomycetota</taxon>
        <taxon>Actinomycetes</taxon>
        <taxon>Micromonosporales</taxon>
        <taxon>Micromonosporaceae</taxon>
        <taxon>Dactylosporangium</taxon>
    </lineage>
</organism>
<dbReference type="RefSeq" id="WP_259861726.1">
    <property type="nucleotide sequence ID" value="NZ_BAAAST010000022.1"/>
</dbReference>
<evidence type="ECO:0000313" key="1">
    <source>
        <dbReference type="EMBL" id="UWP83914.1"/>
    </source>
</evidence>
<reference evidence="1" key="1">
    <citation type="submission" date="2021-04" db="EMBL/GenBank/DDBJ databases">
        <authorList>
            <person name="Hartkoorn R.C."/>
            <person name="Beaudoing E."/>
            <person name="Hot D."/>
        </authorList>
    </citation>
    <scope>NUCLEOTIDE SEQUENCE</scope>
    <source>
        <strain evidence="1">NRRL B-16292</strain>
    </source>
</reference>
<evidence type="ECO:0008006" key="3">
    <source>
        <dbReference type="Google" id="ProtNLM"/>
    </source>
</evidence>
<keyword evidence="2" id="KW-1185">Reference proteome</keyword>
<proteinExistence type="predicted"/>
<sequence>MTIRTYSARDRGAVTLDIRINVGSVRLIVEDRNYAEVVLTCPDGNDAAARAVQRTTIEEYDDYLTVRVPNLEPTTVRQHFDGVTQVVGHNVGVVVGVVYGSIVTGVGGAVIGGMTAGGIGPGVDIAVRLPLGSSLIAETISASVDTSGALVRAVTESVSGSVHLDTVAAPDLSTISGRITIDHLIGDGYAKTTSGAITAAATDRCHLRAESVAGSIRVTGPINLSAHTVSGRVTTS</sequence>
<evidence type="ECO:0000313" key="2">
    <source>
        <dbReference type="Proteomes" id="UP001059617"/>
    </source>
</evidence>
<gene>
    <name evidence="1" type="ORF">Dfulv_06575</name>
</gene>
<dbReference type="Proteomes" id="UP001059617">
    <property type="component" value="Chromosome"/>
</dbReference>
<name>A0ABY5W3U2_9ACTN</name>
<protein>
    <recommendedName>
        <fullName evidence="3">Adhesin domain-containing protein</fullName>
    </recommendedName>
</protein>
<accession>A0ABY5W3U2</accession>
<reference evidence="1" key="2">
    <citation type="submission" date="2022-09" db="EMBL/GenBank/DDBJ databases">
        <title>Biosynthetic gene clusters of Dactylosporangioum fulvum.</title>
        <authorList>
            <person name="Caradec T."/>
        </authorList>
    </citation>
    <scope>NUCLEOTIDE SEQUENCE</scope>
    <source>
        <strain evidence="1">NRRL B-16292</strain>
    </source>
</reference>
<dbReference type="EMBL" id="CP073720">
    <property type="protein sequence ID" value="UWP83914.1"/>
    <property type="molecule type" value="Genomic_DNA"/>
</dbReference>